<evidence type="ECO:0000313" key="3">
    <source>
        <dbReference type="Proteomes" id="UP000256645"/>
    </source>
</evidence>
<dbReference type="EMBL" id="PDLM01000016">
    <property type="protein sequence ID" value="RDW59561.1"/>
    <property type="molecule type" value="Genomic_DNA"/>
</dbReference>
<keyword evidence="1" id="KW-0732">Signal</keyword>
<accession>A0A3D8QCU5</accession>
<reference evidence="2 3" key="1">
    <citation type="journal article" date="2018" name="IMA Fungus">
        <title>IMA Genome-F 9: Draft genome sequence of Annulohypoxylon stygium, Aspergillus mulundensis, Berkeleyomyces basicola (syn. Thielaviopsis basicola), Ceratocystis smalleyi, two Cercospora beticola strains, Coleophoma cylindrospora, Fusarium fracticaudum, Phialophora cf. hyalina, and Morchella septimelata.</title>
        <authorList>
            <person name="Wingfield B.D."/>
            <person name="Bills G.F."/>
            <person name="Dong Y."/>
            <person name="Huang W."/>
            <person name="Nel W.J."/>
            <person name="Swalarsk-Parry B.S."/>
            <person name="Vaghefi N."/>
            <person name="Wilken P.M."/>
            <person name="An Z."/>
            <person name="de Beer Z.W."/>
            <person name="De Vos L."/>
            <person name="Chen L."/>
            <person name="Duong T.A."/>
            <person name="Gao Y."/>
            <person name="Hammerbacher A."/>
            <person name="Kikkert J.R."/>
            <person name="Li Y."/>
            <person name="Li H."/>
            <person name="Li K."/>
            <person name="Li Q."/>
            <person name="Liu X."/>
            <person name="Ma X."/>
            <person name="Naidoo K."/>
            <person name="Pethybridge S.J."/>
            <person name="Sun J."/>
            <person name="Steenkamp E.T."/>
            <person name="van der Nest M.A."/>
            <person name="van Wyk S."/>
            <person name="Wingfield M.J."/>
            <person name="Xiong C."/>
            <person name="Yue Q."/>
            <person name="Zhang X."/>
        </authorList>
    </citation>
    <scope>NUCLEOTIDE SEQUENCE [LARGE SCALE GENOMIC DNA]</scope>
    <source>
        <strain evidence="2 3">BP6252</strain>
    </source>
</reference>
<dbReference type="OrthoDB" id="4148174at2759"/>
<keyword evidence="3" id="KW-1185">Reference proteome</keyword>
<proteinExistence type="predicted"/>
<evidence type="ECO:0000313" key="2">
    <source>
        <dbReference type="EMBL" id="RDW59561.1"/>
    </source>
</evidence>
<protein>
    <submittedName>
        <fullName evidence="2">Uncharacterized protein</fullName>
    </submittedName>
</protein>
<dbReference type="Proteomes" id="UP000256645">
    <property type="component" value="Unassembled WGS sequence"/>
</dbReference>
<dbReference type="AlphaFoldDB" id="A0A3D8QCU5"/>
<feature type="signal peptide" evidence="1">
    <location>
        <begin position="1"/>
        <end position="21"/>
    </location>
</feature>
<sequence length="291" mass="30618">MASLFSKALLSIFLVQSTVSAQLVEPGYIGYSLKSRGDPDSAVYDTSSTPANVSSLTIPEPDVFLNATVHVGEIDILVANLTAKINLDAQVLNLLTFNAGVDVSIDRVQLLIQEVDAQVVLEARLSNLVLMIDDVLSSLDLNPILATLGQDLTSVVNTTVGALTTDSTVTKRGLDYSLAHNILYSVNDYSGRTHTNRVLTQSGSIVDESLDNDGNALGSRIVGSYTSDMTFNGFNKTVVLRGQSVNELEYVYSPFTGLSVVSAIYVNGTGGVVATQVLSESGGGGSSTIGS</sequence>
<evidence type="ECO:0000256" key="1">
    <source>
        <dbReference type="SAM" id="SignalP"/>
    </source>
</evidence>
<feature type="chain" id="PRO_5017681011" evidence="1">
    <location>
        <begin position="22"/>
        <end position="291"/>
    </location>
</feature>
<gene>
    <name evidence="2" type="ORF">BP6252_12648</name>
</gene>
<name>A0A3D8QCU5_9HELO</name>
<comment type="caution">
    <text evidence="2">The sequence shown here is derived from an EMBL/GenBank/DDBJ whole genome shotgun (WGS) entry which is preliminary data.</text>
</comment>
<organism evidence="2 3">
    <name type="scientific">Coleophoma cylindrospora</name>
    <dbReference type="NCBI Taxonomy" id="1849047"/>
    <lineage>
        <taxon>Eukaryota</taxon>
        <taxon>Fungi</taxon>
        <taxon>Dikarya</taxon>
        <taxon>Ascomycota</taxon>
        <taxon>Pezizomycotina</taxon>
        <taxon>Leotiomycetes</taxon>
        <taxon>Helotiales</taxon>
        <taxon>Dermateaceae</taxon>
        <taxon>Coleophoma</taxon>
    </lineage>
</organism>